<evidence type="ECO:0000313" key="2">
    <source>
        <dbReference type="Proteomes" id="UP000192940"/>
    </source>
</evidence>
<protein>
    <submittedName>
        <fullName evidence="1">Uncharacterized protein</fullName>
    </submittedName>
</protein>
<proteinExistence type="predicted"/>
<reference evidence="1 2" key="1">
    <citation type="submission" date="2017-04" db="EMBL/GenBank/DDBJ databases">
        <authorList>
            <person name="Afonso C.L."/>
            <person name="Miller P.J."/>
            <person name="Scott M.A."/>
            <person name="Spackman E."/>
            <person name="Goraichik I."/>
            <person name="Dimitrov K.M."/>
            <person name="Suarez D.L."/>
            <person name="Swayne D.E."/>
        </authorList>
    </citation>
    <scope>NUCLEOTIDE SEQUENCE [LARGE SCALE GENOMIC DNA]</scope>
    <source>
        <strain evidence="1 2">N3/975</strain>
    </source>
</reference>
<dbReference type="EMBL" id="LT840184">
    <property type="protein sequence ID" value="SMF78960.1"/>
    <property type="molecule type" value="Genomic_DNA"/>
</dbReference>
<dbReference type="AlphaFoldDB" id="A0A1X7H3J4"/>
<dbReference type="RefSeq" id="WP_210190654.1">
    <property type="nucleotide sequence ID" value="NZ_LT840184.1"/>
</dbReference>
<keyword evidence="2" id="KW-1185">Reference proteome</keyword>
<dbReference type="STRING" id="1313296.SAMN05661091_1644"/>
<organism evidence="1 2">
    <name type="scientific">Paenibacillus uliginis N3/975</name>
    <dbReference type="NCBI Taxonomy" id="1313296"/>
    <lineage>
        <taxon>Bacteria</taxon>
        <taxon>Bacillati</taxon>
        <taxon>Bacillota</taxon>
        <taxon>Bacilli</taxon>
        <taxon>Bacillales</taxon>
        <taxon>Paenibacillaceae</taxon>
        <taxon>Paenibacillus</taxon>
    </lineage>
</organism>
<name>A0A1X7H3J4_9BACL</name>
<gene>
    <name evidence="1" type="ORF">SAMN05661091_1644</name>
</gene>
<sequence length="63" mass="7699">MNGNLKPNNAELQFLNLSYSTFYNIYKEILKDDFWNKDQYYRFSRARDAFSIYAELLNYEPIK</sequence>
<evidence type="ECO:0000313" key="1">
    <source>
        <dbReference type="EMBL" id="SMF78960.1"/>
    </source>
</evidence>
<accession>A0A1X7H3J4</accession>
<dbReference type="Proteomes" id="UP000192940">
    <property type="component" value="Chromosome I"/>
</dbReference>